<dbReference type="Gene3D" id="3.10.20.370">
    <property type="match status" value="1"/>
</dbReference>
<dbReference type="Proteomes" id="UP000264800">
    <property type="component" value="Unplaced"/>
</dbReference>
<dbReference type="Ensembl" id="ENSKMAT00000010250.1">
    <property type="protein sequence ID" value="ENSKMAP00000010088.1"/>
    <property type="gene ID" value="ENSKMAG00000007577.1"/>
</dbReference>
<dbReference type="Gene3D" id="1.10.287.210">
    <property type="match status" value="1"/>
</dbReference>
<evidence type="ECO:0000256" key="1">
    <source>
        <dbReference type="SAM" id="Phobius"/>
    </source>
</evidence>
<organism evidence="3 4">
    <name type="scientific">Kryptolebias marmoratus</name>
    <name type="common">Mangrove killifish</name>
    <name type="synonym">Rivulus marmoratus</name>
    <dbReference type="NCBI Taxonomy" id="37003"/>
    <lineage>
        <taxon>Eukaryota</taxon>
        <taxon>Metazoa</taxon>
        <taxon>Chordata</taxon>
        <taxon>Craniata</taxon>
        <taxon>Vertebrata</taxon>
        <taxon>Euteleostomi</taxon>
        <taxon>Actinopterygii</taxon>
        <taxon>Neopterygii</taxon>
        <taxon>Teleostei</taxon>
        <taxon>Neoteleostei</taxon>
        <taxon>Acanthomorphata</taxon>
        <taxon>Ovalentaria</taxon>
        <taxon>Atherinomorphae</taxon>
        <taxon>Cyprinodontiformes</taxon>
        <taxon>Rivulidae</taxon>
        <taxon>Kryptolebias</taxon>
    </lineage>
</organism>
<feature type="domain" description="Reverse transcriptase/retrotransposon-derived protein RNase H-like" evidence="2">
    <location>
        <begin position="43"/>
        <end position="114"/>
    </location>
</feature>
<dbReference type="PANTHER" id="PTHR10424">
    <property type="entry name" value="VIRAL ENVELOPE PROTEIN"/>
    <property type="match status" value="1"/>
</dbReference>
<dbReference type="InterPro" id="IPR043128">
    <property type="entry name" value="Rev_trsase/Diguanyl_cyclase"/>
</dbReference>
<keyword evidence="1" id="KW-0812">Transmembrane</keyword>
<feature type="transmembrane region" description="Helical" evidence="1">
    <location>
        <begin position="384"/>
        <end position="410"/>
    </location>
</feature>
<evidence type="ECO:0000259" key="2">
    <source>
        <dbReference type="Pfam" id="PF17919"/>
    </source>
</evidence>
<name>A0A3Q3A1J1_KRYMA</name>
<dbReference type="STRING" id="37003.ENSKMAP00000010088"/>
<dbReference type="Gene3D" id="3.30.70.270">
    <property type="match status" value="1"/>
</dbReference>
<reference evidence="3" key="2">
    <citation type="submission" date="2025-09" db="UniProtKB">
        <authorList>
            <consortium name="Ensembl"/>
        </authorList>
    </citation>
    <scope>IDENTIFICATION</scope>
</reference>
<keyword evidence="1" id="KW-0472">Membrane</keyword>
<dbReference type="InterPro" id="IPR018154">
    <property type="entry name" value="TLV/ENV_coat_polyprotein"/>
</dbReference>
<dbReference type="Pfam" id="PF17919">
    <property type="entry name" value="RT_RNaseH_2"/>
    <property type="match status" value="1"/>
</dbReference>
<dbReference type="AlphaFoldDB" id="A0A3Q3A1J1"/>
<dbReference type="GeneTree" id="ENSGT00940000176865"/>
<dbReference type="InterPro" id="IPR041577">
    <property type="entry name" value="RT_RNaseH_2"/>
</dbReference>
<dbReference type="SUPFAM" id="SSF56672">
    <property type="entry name" value="DNA/RNA polymerases"/>
    <property type="match status" value="1"/>
</dbReference>
<sequence>MMTFLGFAGYSSAWVEDYVKLTGPLRTMIKETGSNHLHRNLTWTPDGCLAFETLKQKLQEAPALALPDYSKNFVLYVSTSIGGKYACAVLCQSTGTGLSPQPVAYYSTAFSEVELDGVRGNAGMFMGISECDNYWMPLNNKQSAGNRTSQRVTFQDPASQEIRTLLVENQPFPANVTIGNFKDLWWICGGRAYIFLPYGWTGCCYMAFLKLPYDVFTMQRGVPPDNVQPTSIPGNRQKRALAQFHNLESYHWRISLGEKWAIGLFPHYGVTFLAAHIDNITYTLQGFANETIKGFQYLTDTQRSHRLTLLKHDMALDYILAKQGGLCVALTGEACYTLVPDSSDNITSVIDGLKIIRDAFGPSEGAGWSANAWLQEKFGSFGAMLVQGLIVVVLALCVTICFCTLLLTCVKAMILRWNKLNFLW</sequence>
<protein>
    <recommendedName>
        <fullName evidence="2">Reverse transcriptase/retrotransposon-derived protein RNase H-like domain-containing protein</fullName>
    </recommendedName>
</protein>
<dbReference type="SUPFAM" id="SSF58069">
    <property type="entry name" value="Virus ectodomain"/>
    <property type="match status" value="1"/>
</dbReference>
<keyword evidence="4" id="KW-1185">Reference proteome</keyword>
<proteinExistence type="predicted"/>
<dbReference type="OMA" id="CWRIATA"/>
<reference evidence="3" key="1">
    <citation type="submission" date="2025-08" db="UniProtKB">
        <authorList>
            <consortium name="Ensembl"/>
        </authorList>
    </citation>
    <scope>IDENTIFICATION</scope>
</reference>
<accession>A0A3Q3A1J1</accession>
<evidence type="ECO:0000313" key="4">
    <source>
        <dbReference type="Proteomes" id="UP000264800"/>
    </source>
</evidence>
<evidence type="ECO:0000313" key="3">
    <source>
        <dbReference type="Ensembl" id="ENSKMAP00000010088.1"/>
    </source>
</evidence>
<dbReference type="InterPro" id="IPR043502">
    <property type="entry name" value="DNA/RNA_pol_sf"/>
</dbReference>
<keyword evidence="1" id="KW-1133">Transmembrane helix</keyword>